<proteinExistence type="predicted"/>
<protein>
    <submittedName>
        <fullName evidence="1">Uncharacterized protein</fullName>
    </submittedName>
</protein>
<reference evidence="1 2" key="1">
    <citation type="submission" date="2017-04" db="EMBL/GenBank/DDBJ databases">
        <title>Draft genome of the yeast Clavispora lusitaniae type strain CBS 6936.</title>
        <authorList>
            <person name="Durrens P."/>
            <person name="Klopp C."/>
            <person name="Biteau N."/>
            <person name="Fitton-Ouhabi V."/>
            <person name="Dementhon K."/>
            <person name="Accoceberry I."/>
            <person name="Sherman D.J."/>
            <person name="Noel T."/>
        </authorList>
    </citation>
    <scope>NUCLEOTIDE SEQUENCE [LARGE SCALE GENOMIC DNA]</scope>
    <source>
        <strain evidence="1 2">CBS 6936</strain>
    </source>
</reference>
<dbReference type="AlphaFoldDB" id="A0AA91Q0P6"/>
<evidence type="ECO:0000313" key="2">
    <source>
        <dbReference type="Proteomes" id="UP000195602"/>
    </source>
</evidence>
<dbReference type="Proteomes" id="UP000195602">
    <property type="component" value="Unassembled WGS sequence"/>
</dbReference>
<dbReference type="EMBL" id="LYUB02000006">
    <property type="protein sequence ID" value="OVF09100.1"/>
    <property type="molecule type" value="Genomic_DNA"/>
</dbReference>
<evidence type="ECO:0000313" key="1">
    <source>
        <dbReference type="EMBL" id="OVF09100.1"/>
    </source>
</evidence>
<comment type="caution">
    <text evidence="1">The sequence shown here is derived from an EMBL/GenBank/DDBJ whole genome shotgun (WGS) entry which is preliminary data.</text>
</comment>
<gene>
    <name evidence="1" type="ORF">A9F13_06g02442</name>
</gene>
<accession>A0AA91Q0P6</accession>
<sequence length="542" mass="61397">MKQAVSHCASYIALVKDTDLQIHQLSPGSLIRSYNLNLCFRLHKQDNQRPKSNTPVQVGLIQWEIATNDRCTKLAVYAFDSNLHGVLVFDLTEDLPVFIEQDPIGVSALEWIPGVDSEGAYTNCTQICVFSSYGLDARVYSLDCTHVLFTIPKPLYNSIIIRPGDSHIWSVIAAPYYEKNSASRSIMADTGRDYPVIFHLHNQGSISKVLAVLPLNFFPSSSSTFDWSENGKWLKYFDTSLSQYSLKVFNIFALHTIPVGSVTHHTVQATATYDYEKTEAKTNWCSSWISSDNTDYVIAMASDGGLAIPYRTYDISHMTVSQKMLLDLKNVRNVWHYVQDSDRSIAYQRTSGPLISAPPQWHIAFSTGHHFLLASENSIVLVAAKRDLPLTLEVEAIITAPSRFLKTKLLSKDRLLFVFSDHAAIFTSYGIEILATSRYQFSSAYIVESDNGCLTTLVEETPSGVVWRQVRHEFDREENGVMDDSNMEIMRKFQYTEENSKVVNLMKDVQHNEWGQQAKRTLQDPTDTFQTKKRIYSTNKPT</sequence>
<name>A0AA91Q0P6_CLALS</name>
<dbReference type="KEGG" id="clus:A9F13_06g02442"/>
<organism evidence="1 2">
    <name type="scientific">Clavispora lusitaniae</name>
    <name type="common">Candida lusitaniae</name>
    <dbReference type="NCBI Taxonomy" id="36911"/>
    <lineage>
        <taxon>Eukaryota</taxon>
        <taxon>Fungi</taxon>
        <taxon>Dikarya</taxon>
        <taxon>Ascomycota</taxon>
        <taxon>Saccharomycotina</taxon>
        <taxon>Pichiomycetes</taxon>
        <taxon>Metschnikowiaceae</taxon>
        <taxon>Clavispora</taxon>
    </lineage>
</organism>